<dbReference type="Proteomes" id="UP001319200">
    <property type="component" value="Unassembled WGS sequence"/>
</dbReference>
<keyword evidence="1" id="KW-0472">Membrane</keyword>
<evidence type="ECO:0000313" key="2">
    <source>
        <dbReference type="EMBL" id="MBT1700997.1"/>
    </source>
</evidence>
<feature type="transmembrane region" description="Helical" evidence="1">
    <location>
        <begin position="267"/>
        <end position="289"/>
    </location>
</feature>
<keyword evidence="3" id="KW-1185">Reference proteome</keyword>
<dbReference type="EMBL" id="JAHESF010000054">
    <property type="protein sequence ID" value="MBT1700997.1"/>
    <property type="molecule type" value="Genomic_DNA"/>
</dbReference>
<organism evidence="2 3">
    <name type="scientific">Chryseosolibacter histidini</name>
    <dbReference type="NCBI Taxonomy" id="2782349"/>
    <lineage>
        <taxon>Bacteria</taxon>
        <taxon>Pseudomonadati</taxon>
        <taxon>Bacteroidota</taxon>
        <taxon>Cytophagia</taxon>
        <taxon>Cytophagales</taxon>
        <taxon>Chryseotaleaceae</taxon>
        <taxon>Chryseosolibacter</taxon>
    </lineage>
</organism>
<proteinExistence type="predicted"/>
<feature type="transmembrane region" description="Helical" evidence="1">
    <location>
        <begin position="29"/>
        <end position="51"/>
    </location>
</feature>
<feature type="transmembrane region" description="Helical" evidence="1">
    <location>
        <begin position="58"/>
        <end position="75"/>
    </location>
</feature>
<protein>
    <submittedName>
        <fullName evidence="2">DUF4407 domain-containing protein</fullName>
    </submittedName>
</protein>
<dbReference type="RefSeq" id="WP_254169685.1">
    <property type="nucleotide sequence ID" value="NZ_JAHESF010000054.1"/>
</dbReference>
<keyword evidence="1" id="KW-0812">Transmembrane</keyword>
<comment type="caution">
    <text evidence="2">The sequence shown here is derived from an EMBL/GenBank/DDBJ whole genome shotgun (WGS) entry which is preliminary data.</text>
</comment>
<sequence length="349" mass="39026">MKKITSFFLLCSGVDSVLISKCPTETSKYAGMGATIFFTGVFAALAGGYALYTVFDNVWIASLFGLLWGLMIFNLDRYIVCSMRKEGKLSRELGTASPRILLAVIISVVIAKPLELKIFEKEIGPELIIMEQEAYARQEAQLRARYVPQQDSLKQERTLLRDAIATRIAKRDELVRIAQEEADGTGGSRRRNLGPIYRAKKADADKAEAELREFVLQNEARIQAIEKGIADSEATMNRELSSQEKTRLNGPAARMEALSRLTEQSSAIWWANWFVILLFISIETAPVFVKLISPKGPYDNVLKIEEHNFAAQEIESMAATNAAVKERSSPLPQHERSFISERLDASLKS</sequence>
<evidence type="ECO:0000313" key="3">
    <source>
        <dbReference type="Proteomes" id="UP001319200"/>
    </source>
</evidence>
<dbReference type="InterPro" id="IPR025519">
    <property type="entry name" value="DUF4407"/>
</dbReference>
<accession>A0AAP2DTM3</accession>
<reference evidence="2 3" key="1">
    <citation type="submission" date="2021-05" db="EMBL/GenBank/DDBJ databases">
        <title>A Polyphasic approach of four new species of the genus Ohtaekwangia: Ohtaekwangia histidinii sp. nov., Ohtaekwangia cretensis sp. nov., Ohtaekwangia indiensis sp. nov., Ohtaekwangia reichenbachii sp. nov. from diverse environment.</title>
        <authorList>
            <person name="Octaviana S."/>
        </authorList>
    </citation>
    <scope>NUCLEOTIDE SEQUENCE [LARGE SCALE GENOMIC DNA]</scope>
    <source>
        <strain evidence="2 3">PWU4</strain>
    </source>
</reference>
<name>A0AAP2DTM3_9BACT</name>
<evidence type="ECO:0000256" key="1">
    <source>
        <dbReference type="SAM" id="Phobius"/>
    </source>
</evidence>
<gene>
    <name evidence="2" type="ORF">KK083_29155</name>
</gene>
<keyword evidence="1" id="KW-1133">Transmembrane helix</keyword>
<dbReference type="AlphaFoldDB" id="A0AAP2DTM3"/>
<dbReference type="Pfam" id="PF14362">
    <property type="entry name" value="DUF4407"/>
    <property type="match status" value="1"/>
</dbReference>